<dbReference type="InterPro" id="IPR011993">
    <property type="entry name" value="PH-like_dom_sf"/>
</dbReference>
<evidence type="ECO:0000256" key="2">
    <source>
        <dbReference type="ARBA" id="ARBA00023136"/>
    </source>
</evidence>
<dbReference type="Pfam" id="PF00169">
    <property type="entry name" value="PH"/>
    <property type="match status" value="1"/>
</dbReference>
<dbReference type="EMBL" id="HBKN01007550">
    <property type="protein sequence ID" value="CAE2264971.1"/>
    <property type="molecule type" value="Transcribed_RNA"/>
</dbReference>
<dbReference type="InterPro" id="IPR039680">
    <property type="entry name" value="PLEKHB1/2"/>
</dbReference>
<name>A0A7S4JIU6_GUITH</name>
<reference evidence="4" key="1">
    <citation type="submission" date="2021-01" db="EMBL/GenBank/DDBJ databases">
        <authorList>
            <person name="Corre E."/>
            <person name="Pelletier E."/>
            <person name="Niang G."/>
            <person name="Scheremetjew M."/>
            <person name="Finn R."/>
            <person name="Kale V."/>
            <person name="Holt S."/>
            <person name="Cochrane G."/>
            <person name="Meng A."/>
            <person name="Brown T."/>
            <person name="Cohen L."/>
        </authorList>
    </citation>
    <scope>NUCLEOTIDE SEQUENCE</scope>
    <source>
        <strain evidence="4">CCMP 2712</strain>
    </source>
</reference>
<dbReference type="InterPro" id="IPR001849">
    <property type="entry name" value="PH_domain"/>
</dbReference>
<dbReference type="SUPFAM" id="SSF50729">
    <property type="entry name" value="PH domain-like"/>
    <property type="match status" value="1"/>
</dbReference>
<evidence type="ECO:0000256" key="1">
    <source>
        <dbReference type="ARBA" id="ARBA00004370"/>
    </source>
</evidence>
<dbReference type="PANTHER" id="PTHR14309:SF12">
    <property type="entry name" value="PH DOMAIN-CONTAINING PROTEIN"/>
    <property type="match status" value="1"/>
</dbReference>
<proteinExistence type="predicted"/>
<dbReference type="AlphaFoldDB" id="A0A7S4JIU6"/>
<gene>
    <name evidence="4" type="ORF">GTHE00462_LOCUS6011</name>
</gene>
<evidence type="ECO:0000259" key="3">
    <source>
        <dbReference type="PROSITE" id="PS50003"/>
    </source>
</evidence>
<dbReference type="SMART" id="SM00233">
    <property type="entry name" value="PH"/>
    <property type="match status" value="1"/>
</dbReference>
<organism evidence="4">
    <name type="scientific">Guillardia theta</name>
    <name type="common">Cryptophyte</name>
    <name type="synonym">Cryptomonas phi</name>
    <dbReference type="NCBI Taxonomy" id="55529"/>
    <lineage>
        <taxon>Eukaryota</taxon>
        <taxon>Cryptophyceae</taxon>
        <taxon>Pyrenomonadales</taxon>
        <taxon>Geminigeraceae</taxon>
        <taxon>Guillardia</taxon>
    </lineage>
</organism>
<dbReference type="PANTHER" id="PTHR14309">
    <property type="entry name" value="EXPRESSED PROTEIN"/>
    <property type="match status" value="1"/>
</dbReference>
<dbReference type="GO" id="GO:0016020">
    <property type="term" value="C:membrane"/>
    <property type="evidence" value="ECO:0007669"/>
    <property type="project" value="UniProtKB-SubCell"/>
</dbReference>
<feature type="domain" description="PH" evidence="3">
    <location>
        <begin position="33"/>
        <end position="130"/>
    </location>
</feature>
<sequence length="149" mass="16937">MAMFGMVMEYQAVKDEPSLAGKDLRIPARQHSNVDKAGKVWRQSSILKIWKERHVVVTKDSLMFWYTSEADSAPEDVISLKKATGVRRDDSANRPYTFIISARGGTFYQFSANSDEELESWLRVIGKAIVRGSTTEWDETSDRLAESQQ</sequence>
<accession>A0A7S4JIU6</accession>
<dbReference type="Gene3D" id="2.30.29.30">
    <property type="entry name" value="Pleckstrin-homology domain (PH domain)/Phosphotyrosine-binding domain (PTB)"/>
    <property type="match status" value="1"/>
</dbReference>
<dbReference type="PROSITE" id="PS50003">
    <property type="entry name" value="PH_DOMAIN"/>
    <property type="match status" value="1"/>
</dbReference>
<dbReference type="GO" id="GO:0045595">
    <property type="term" value="P:regulation of cell differentiation"/>
    <property type="evidence" value="ECO:0007669"/>
    <property type="project" value="TreeGrafter"/>
</dbReference>
<keyword evidence="2" id="KW-0472">Membrane</keyword>
<protein>
    <recommendedName>
        <fullName evidence="3">PH domain-containing protein</fullName>
    </recommendedName>
</protein>
<evidence type="ECO:0000313" key="4">
    <source>
        <dbReference type="EMBL" id="CAE2264971.1"/>
    </source>
</evidence>
<comment type="subcellular location">
    <subcellularLocation>
        <location evidence="1">Membrane</location>
    </subcellularLocation>
</comment>